<feature type="domain" description="Peptidoglycan binding-like" evidence="3">
    <location>
        <begin position="99"/>
        <end position="149"/>
    </location>
</feature>
<evidence type="ECO:0000259" key="3">
    <source>
        <dbReference type="Pfam" id="PF01471"/>
    </source>
</evidence>
<protein>
    <recommendedName>
        <fullName evidence="3">Peptidoglycan binding-like domain-containing protein</fullName>
    </recommendedName>
</protein>
<comment type="caution">
    <text evidence="4">The sequence shown here is derived from an EMBL/GenBank/DDBJ whole genome shotgun (WGS) entry which is preliminary data.</text>
</comment>
<dbReference type="SUPFAM" id="SSF47090">
    <property type="entry name" value="PGBD-like"/>
    <property type="match status" value="1"/>
</dbReference>
<feature type="signal peptide" evidence="2">
    <location>
        <begin position="1"/>
        <end position="37"/>
    </location>
</feature>
<keyword evidence="2" id="KW-0732">Signal</keyword>
<evidence type="ECO:0000313" key="4">
    <source>
        <dbReference type="EMBL" id="OGG49710.1"/>
    </source>
</evidence>
<reference evidence="4 5" key="1">
    <citation type="journal article" date="2016" name="Nat. Commun.">
        <title>Thousands of microbial genomes shed light on interconnected biogeochemical processes in an aquifer system.</title>
        <authorList>
            <person name="Anantharaman K."/>
            <person name="Brown C.T."/>
            <person name="Hug L.A."/>
            <person name="Sharon I."/>
            <person name="Castelle C.J."/>
            <person name="Probst A.J."/>
            <person name="Thomas B.C."/>
            <person name="Singh A."/>
            <person name="Wilkins M.J."/>
            <person name="Karaoz U."/>
            <person name="Brodie E.L."/>
            <person name="Williams K.H."/>
            <person name="Hubbard S.S."/>
            <person name="Banfield J.F."/>
        </authorList>
    </citation>
    <scope>NUCLEOTIDE SEQUENCE [LARGE SCALE GENOMIC DNA]</scope>
</reference>
<dbReference type="Pfam" id="PF01471">
    <property type="entry name" value="PG_binding_1"/>
    <property type="match status" value="1"/>
</dbReference>
<feature type="region of interest" description="Disordered" evidence="1">
    <location>
        <begin position="174"/>
        <end position="197"/>
    </location>
</feature>
<feature type="compositionally biased region" description="Polar residues" evidence="1">
    <location>
        <begin position="178"/>
        <end position="197"/>
    </location>
</feature>
<proteinExistence type="predicted"/>
<dbReference type="EMBL" id="MFKW01000070">
    <property type="protein sequence ID" value="OGG49710.1"/>
    <property type="molecule type" value="Genomic_DNA"/>
</dbReference>
<sequence length="307" mass="32285">MTTAAVLSPQTLYTMKFFIAASAFLMAAALMPAPAQAAALTDAQVKEVVSLLSSYDADPAVIRKVQEVLVQSQRVENKGEAPGASACGFLMRSLKRGHQGDDVKELQEYLKGIGDFSDDATGYFGPKTEEALKRLQARNSVVASGDANTTGYGVLGPRTRNVLMAHCKEGLNLRQKPDSATTTNSAPKPTCTLTASESVVESGEDVTLTWSSTNATYASTASGGKGPTAGSLEVELDETTTFIKKAYGPGGVGECTATVMVSGSTETKREMVWNTNASLLTANTITAVGDGVAKAVTTYFEFFGVRF</sequence>
<dbReference type="InterPro" id="IPR036366">
    <property type="entry name" value="PGBDSf"/>
</dbReference>
<organism evidence="4 5">
    <name type="scientific">Candidatus Kaiserbacteria bacterium RIFCSPHIGHO2_01_FULL_54_36b</name>
    <dbReference type="NCBI Taxonomy" id="1798483"/>
    <lineage>
        <taxon>Bacteria</taxon>
        <taxon>Candidatus Kaiseribacteriota</taxon>
    </lineage>
</organism>
<evidence type="ECO:0000313" key="5">
    <source>
        <dbReference type="Proteomes" id="UP000176445"/>
    </source>
</evidence>
<name>A0A1F6CL37_9BACT</name>
<gene>
    <name evidence="4" type="ORF">A2704_06235</name>
</gene>
<dbReference type="AlphaFoldDB" id="A0A1F6CL37"/>
<dbReference type="Gene3D" id="1.10.101.10">
    <property type="entry name" value="PGBD-like superfamily/PGBD"/>
    <property type="match status" value="1"/>
</dbReference>
<feature type="chain" id="PRO_5009523479" description="Peptidoglycan binding-like domain-containing protein" evidence="2">
    <location>
        <begin position="38"/>
        <end position="307"/>
    </location>
</feature>
<evidence type="ECO:0000256" key="2">
    <source>
        <dbReference type="SAM" id="SignalP"/>
    </source>
</evidence>
<dbReference type="InterPro" id="IPR036365">
    <property type="entry name" value="PGBD-like_sf"/>
</dbReference>
<dbReference type="Proteomes" id="UP000176445">
    <property type="component" value="Unassembled WGS sequence"/>
</dbReference>
<evidence type="ECO:0000256" key="1">
    <source>
        <dbReference type="SAM" id="MobiDB-lite"/>
    </source>
</evidence>
<dbReference type="InterPro" id="IPR002477">
    <property type="entry name" value="Peptidoglycan-bd-like"/>
</dbReference>
<accession>A0A1F6CL37</accession>